<dbReference type="PANTHER" id="PTHR15696">
    <property type="entry name" value="SMG-7 SUPPRESSOR WITH MORPHOLOGICAL EFFECT ON GENITALIA PROTEIN 7"/>
    <property type="match status" value="1"/>
</dbReference>
<dbReference type="Pfam" id="PF10374">
    <property type="entry name" value="EST1"/>
    <property type="match status" value="1"/>
</dbReference>
<dbReference type="GO" id="GO:0005697">
    <property type="term" value="C:telomerase holoenzyme complex"/>
    <property type="evidence" value="ECO:0007669"/>
    <property type="project" value="TreeGrafter"/>
</dbReference>
<dbReference type="GO" id="GO:0070034">
    <property type="term" value="F:telomerase RNA binding"/>
    <property type="evidence" value="ECO:0007669"/>
    <property type="project" value="TreeGrafter"/>
</dbReference>
<dbReference type="InterPro" id="IPR011990">
    <property type="entry name" value="TPR-like_helical_dom_sf"/>
</dbReference>
<dbReference type="InterPro" id="IPR045153">
    <property type="entry name" value="Est1/Ebs1-like"/>
</dbReference>
<dbReference type="InterPro" id="IPR018834">
    <property type="entry name" value="DNA/RNA-bd_Est1-type"/>
</dbReference>
<dbReference type="GO" id="GO:0042162">
    <property type="term" value="F:telomeric DNA binding"/>
    <property type="evidence" value="ECO:0007669"/>
    <property type="project" value="TreeGrafter"/>
</dbReference>
<dbReference type="Proteomes" id="UP001445335">
    <property type="component" value="Unassembled WGS sequence"/>
</dbReference>
<proteinExistence type="predicted"/>
<dbReference type="SUPFAM" id="SSF48452">
    <property type="entry name" value="TPR-like"/>
    <property type="match status" value="1"/>
</dbReference>
<name>A0AAW1RWJ8_9CHLO</name>
<dbReference type="PANTHER" id="PTHR15696:SF0">
    <property type="entry name" value="TELOMERASE-BINDING PROTEIN EST1A"/>
    <property type="match status" value="1"/>
</dbReference>
<dbReference type="Gene3D" id="1.25.40.10">
    <property type="entry name" value="Tetratricopeptide repeat domain"/>
    <property type="match status" value="1"/>
</dbReference>
<dbReference type="Pfam" id="PF10373">
    <property type="entry name" value="EST1_DNA_bind"/>
    <property type="match status" value="1"/>
</dbReference>
<comment type="caution">
    <text evidence="3">The sequence shown here is derived from an EMBL/GenBank/DDBJ whole genome shotgun (WGS) entry which is preliminary data.</text>
</comment>
<evidence type="ECO:0000259" key="1">
    <source>
        <dbReference type="Pfam" id="PF10373"/>
    </source>
</evidence>
<dbReference type="GO" id="GO:0000184">
    <property type="term" value="P:nuclear-transcribed mRNA catabolic process, nonsense-mediated decay"/>
    <property type="evidence" value="ECO:0007669"/>
    <property type="project" value="TreeGrafter"/>
</dbReference>
<sequence length="516" mass="54683">MGQAYEALLLQDYGAAQAAETEQVLWKTVFYRVIAEFRARIHKAVAAGDKQREALRKVRSAFLHFLCCAEAFYQALAAKLQAVYGSVGYELSPAEASALGAALSPAAVPPPSEAPHDCRPSVCRCLICLGDLARYGAAEAEDGGQKDWSRAERFYQLAADIFPEGGNAHNQLAVLATYADAELPAVVHYFRSLAAPQPFPVARQNLAMLFEQNRVRYEALGPPVNTAADECARDAPRDRERSKVPVLRLLAEMSTRFVRLHGILFTRVSLDAAPGVAAAALADLDALLARSSATRASDAHHGAAKRSDAALLQLAAAAAFAGNHASWSPEGQRPGFSEVLQRAELRRHAMGLAFGLAARLTAAAARLGNAEEEAAGALARSPLLPPLHVLLQWLTLQPEMGGPPQQPDGAEAKARADLFEALARLVPPAATGAPAGGPGVAAAGAAALPEDWGLRAFGPLAKAHEALQFQQPVSRAVEGPLRLRRLLASVDNEQDDDEEVIVYAPVRGSVAAPQAA</sequence>
<dbReference type="AlphaFoldDB" id="A0AAW1RWJ8"/>
<evidence type="ECO:0008006" key="5">
    <source>
        <dbReference type="Google" id="ProtNLM"/>
    </source>
</evidence>
<keyword evidence="4" id="KW-1185">Reference proteome</keyword>
<evidence type="ECO:0000259" key="2">
    <source>
        <dbReference type="Pfam" id="PF10374"/>
    </source>
</evidence>
<evidence type="ECO:0000313" key="3">
    <source>
        <dbReference type="EMBL" id="KAK9838148.1"/>
    </source>
</evidence>
<accession>A0AAW1RWJ8</accession>
<reference evidence="3 4" key="1">
    <citation type="journal article" date="2024" name="Nat. Commun.">
        <title>Phylogenomics reveals the evolutionary origins of lichenization in chlorophyte algae.</title>
        <authorList>
            <person name="Puginier C."/>
            <person name="Libourel C."/>
            <person name="Otte J."/>
            <person name="Skaloud P."/>
            <person name="Haon M."/>
            <person name="Grisel S."/>
            <person name="Petersen M."/>
            <person name="Berrin J.G."/>
            <person name="Delaux P.M."/>
            <person name="Dal Grande F."/>
            <person name="Keller J."/>
        </authorList>
    </citation>
    <scope>NUCLEOTIDE SEQUENCE [LARGE SCALE GENOMIC DNA]</scope>
    <source>
        <strain evidence="3 4">SAG 245.80</strain>
    </source>
</reference>
<gene>
    <name evidence="3" type="ORF">WJX81_004181</name>
</gene>
<dbReference type="InterPro" id="IPR019458">
    <property type="entry name" value="Est1-like_N"/>
</dbReference>
<evidence type="ECO:0000313" key="4">
    <source>
        <dbReference type="Proteomes" id="UP001445335"/>
    </source>
</evidence>
<feature type="domain" description="Telomerase activating protein Est1-like N-terminal" evidence="2">
    <location>
        <begin position="21"/>
        <end position="136"/>
    </location>
</feature>
<dbReference type="EMBL" id="JALJOU010000020">
    <property type="protein sequence ID" value="KAK9838148.1"/>
    <property type="molecule type" value="Genomic_DNA"/>
</dbReference>
<feature type="domain" description="DNA/RNA-binding" evidence="1">
    <location>
        <begin position="151"/>
        <end position="463"/>
    </location>
</feature>
<organism evidence="3 4">
    <name type="scientific">Elliptochloris bilobata</name>
    <dbReference type="NCBI Taxonomy" id="381761"/>
    <lineage>
        <taxon>Eukaryota</taxon>
        <taxon>Viridiplantae</taxon>
        <taxon>Chlorophyta</taxon>
        <taxon>core chlorophytes</taxon>
        <taxon>Trebouxiophyceae</taxon>
        <taxon>Trebouxiophyceae incertae sedis</taxon>
        <taxon>Elliptochloris clade</taxon>
        <taxon>Elliptochloris</taxon>
    </lineage>
</organism>
<protein>
    <recommendedName>
        <fullName evidence="5">Protein SMG7</fullName>
    </recommendedName>
</protein>